<reference evidence="1 2" key="1">
    <citation type="submission" date="2023-09" db="EMBL/GenBank/DDBJ databases">
        <title>Multi-omics analysis of a traditional fermented food reveals byproduct-associated fungal strains for waste-to-food upcycling.</title>
        <authorList>
            <consortium name="Lawrence Berkeley National Laboratory"/>
            <person name="Rekdal V.M."/>
            <person name="Villalobos-Escobedo J.M."/>
            <person name="Rodriguez-Valeron N."/>
            <person name="Garcia M.O."/>
            <person name="Vasquez D.P."/>
            <person name="Damayanti I."/>
            <person name="Sorensen P.M."/>
            <person name="Baidoo E.E."/>
            <person name="De Carvalho A.C."/>
            <person name="Riley R."/>
            <person name="Lipzen A."/>
            <person name="He G."/>
            <person name="Yan M."/>
            <person name="Haridas S."/>
            <person name="Daum C."/>
            <person name="Yoshinaga Y."/>
            <person name="Ng V."/>
            <person name="Grigoriev I.V."/>
            <person name="Munk R."/>
            <person name="Nuraida L."/>
            <person name="Wijaya C.H."/>
            <person name="Morales P.-C."/>
            <person name="Keasling J.D."/>
        </authorList>
    </citation>
    <scope>NUCLEOTIDE SEQUENCE [LARGE SCALE GENOMIC DNA]</scope>
    <source>
        <strain evidence="1 2">FGSC 2613</strain>
    </source>
</reference>
<evidence type="ECO:0008006" key="3">
    <source>
        <dbReference type="Google" id="ProtNLM"/>
    </source>
</evidence>
<proteinExistence type="predicted"/>
<evidence type="ECO:0000313" key="2">
    <source>
        <dbReference type="Proteomes" id="UP001451303"/>
    </source>
</evidence>
<dbReference type="EMBL" id="JAVLET010000016">
    <property type="protein sequence ID" value="KAL0465604.1"/>
    <property type="molecule type" value="Genomic_DNA"/>
</dbReference>
<name>A0ABR3CYW3_NEUIN</name>
<sequence length="99" mass="11077">MTDRVTFTSGIFYSMGSIMMNVGGILEFILGNTSPCGHGAVPLELKQDNVKPSSIAVQPRDLPHRLGHNPDPGIQRIYRLRPIEPHEPRLRNFVRPLFG</sequence>
<keyword evidence="2" id="KW-1185">Reference proteome</keyword>
<accession>A0ABR3CYW3</accession>
<gene>
    <name evidence="1" type="ORF">QR685DRAFT_576103</name>
</gene>
<comment type="caution">
    <text evidence="1">The sequence shown here is derived from an EMBL/GenBank/DDBJ whole genome shotgun (WGS) entry which is preliminary data.</text>
</comment>
<organism evidence="1 2">
    <name type="scientific">Neurospora intermedia</name>
    <dbReference type="NCBI Taxonomy" id="5142"/>
    <lineage>
        <taxon>Eukaryota</taxon>
        <taxon>Fungi</taxon>
        <taxon>Dikarya</taxon>
        <taxon>Ascomycota</taxon>
        <taxon>Pezizomycotina</taxon>
        <taxon>Sordariomycetes</taxon>
        <taxon>Sordariomycetidae</taxon>
        <taxon>Sordariales</taxon>
        <taxon>Sordariaceae</taxon>
        <taxon>Neurospora</taxon>
    </lineage>
</organism>
<dbReference type="Proteomes" id="UP001451303">
    <property type="component" value="Unassembled WGS sequence"/>
</dbReference>
<protein>
    <recommendedName>
        <fullName evidence="3">Questionable protein</fullName>
    </recommendedName>
</protein>
<evidence type="ECO:0000313" key="1">
    <source>
        <dbReference type="EMBL" id="KAL0465604.1"/>
    </source>
</evidence>